<feature type="transmembrane region" description="Helical" evidence="1">
    <location>
        <begin position="84"/>
        <end position="104"/>
    </location>
</feature>
<keyword evidence="1" id="KW-0812">Transmembrane</keyword>
<accession>A0A2G3DWH2</accession>
<reference evidence="2 3" key="1">
    <citation type="submission" date="2017-10" db="EMBL/GenBank/DDBJ databases">
        <title>Resolving the taxonomy of Roseburia spp., Eubacterium rectale and Agathobacter spp. through phylogenomic analysis.</title>
        <authorList>
            <person name="Sheridan P.O."/>
            <person name="Walker A.W."/>
            <person name="Duncan S.H."/>
            <person name="Scott K.P."/>
            <person name="Toole P.W.O."/>
            <person name="Luis P."/>
            <person name="Flint H.J."/>
        </authorList>
    </citation>
    <scope>NUCLEOTIDE SEQUENCE [LARGE SCALE GENOMIC DNA]</scope>
    <source>
        <strain evidence="2 3">JK626</strain>
    </source>
</reference>
<dbReference type="AlphaFoldDB" id="A0A2G3DWH2"/>
<dbReference type="EMBL" id="PDYF01000010">
    <property type="protein sequence ID" value="PHU35407.1"/>
    <property type="molecule type" value="Genomic_DNA"/>
</dbReference>
<feature type="transmembrane region" description="Helical" evidence="1">
    <location>
        <begin position="16"/>
        <end position="34"/>
    </location>
</feature>
<reference evidence="2 3" key="2">
    <citation type="submission" date="2017-10" db="EMBL/GenBank/DDBJ databases">
        <authorList>
            <person name="Banno H."/>
            <person name="Chua N.-H."/>
        </authorList>
    </citation>
    <scope>NUCLEOTIDE SEQUENCE [LARGE SCALE GENOMIC DNA]</scope>
    <source>
        <strain evidence="2 3">JK626</strain>
    </source>
</reference>
<evidence type="ECO:0000256" key="1">
    <source>
        <dbReference type="SAM" id="Phobius"/>
    </source>
</evidence>
<name>A0A2G3DWH2_9FIRM</name>
<dbReference type="RefSeq" id="WP_099391703.1">
    <property type="nucleotide sequence ID" value="NZ_PDYF01000010.1"/>
</dbReference>
<dbReference type="Proteomes" id="UP000225889">
    <property type="component" value="Unassembled WGS sequence"/>
</dbReference>
<sequence length="215" mass="24676">MFALVRKNFIIAKRQLLFMMLFGMITYPILYYRMGAAVLAEYLLVFMILMITILLINNTISLAETTDEKALAYICITPYGRKNVVISKYIFDLIMCLYTVILLLLEKELMHIGEKFHPNIICLFIVIAIICRCVLIPIEIKFGYEKAKYFSMIAVMVFPFVLPMLINSVQPKNIIKIVDSICNSYTMFAMLVLIGCVSVGVSLYLSISIFKKKEL</sequence>
<feature type="transmembrane region" description="Helical" evidence="1">
    <location>
        <begin position="40"/>
        <end position="63"/>
    </location>
</feature>
<feature type="transmembrane region" description="Helical" evidence="1">
    <location>
        <begin position="116"/>
        <end position="135"/>
    </location>
</feature>
<organism evidence="2 3">
    <name type="scientific">Pseudobutyrivibrio ruminis</name>
    <dbReference type="NCBI Taxonomy" id="46206"/>
    <lineage>
        <taxon>Bacteria</taxon>
        <taxon>Bacillati</taxon>
        <taxon>Bacillota</taxon>
        <taxon>Clostridia</taxon>
        <taxon>Lachnospirales</taxon>
        <taxon>Lachnospiraceae</taxon>
        <taxon>Pseudobutyrivibrio</taxon>
    </lineage>
</organism>
<feature type="transmembrane region" description="Helical" evidence="1">
    <location>
        <begin position="186"/>
        <end position="210"/>
    </location>
</feature>
<comment type="caution">
    <text evidence="2">The sequence shown here is derived from an EMBL/GenBank/DDBJ whole genome shotgun (WGS) entry which is preliminary data.</text>
</comment>
<evidence type="ECO:0008006" key="4">
    <source>
        <dbReference type="Google" id="ProtNLM"/>
    </source>
</evidence>
<gene>
    <name evidence="2" type="ORF">CSX01_05425</name>
</gene>
<feature type="transmembrane region" description="Helical" evidence="1">
    <location>
        <begin position="147"/>
        <end position="166"/>
    </location>
</feature>
<keyword evidence="1" id="KW-1133">Transmembrane helix</keyword>
<keyword evidence="1" id="KW-0472">Membrane</keyword>
<evidence type="ECO:0000313" key="2">
    <source>
        <dbReference type="EMBL" id="PHU35407.1"/>
    </source>
</evidence>
<proteinExistence type="predicted"/>
<dbReference type="InterPro" id="IPR025699">
    <property type="entry name" value="ABC2_memb-like"/>
</dbReference>
<dbReference type="Pfam" id="PF13346">
    <property type="entry name" value="ABC2_membrane_5"/>
    <property type="match status" value="1"/>
</dbReference>
<protein>
    <recommendedName>
        <fullName evidence="4">ABC-2 transporter permease</fullName>
    </recommendedName>
</protein>
<evidence type="ECO:0000313" key="3">
    <source>
        <dbReference type="Proteomes" id="UP000225889"/>
    </source>
</evidence>